<reference evidence="1" key="1">
    <citation type="thesis" date="2020" institute="ProQuest LLC" country="789 East Eisenhower Parkway, Ann Arbor, MI, USA">
        <title>Comparative Genomics and Chromosome Evolution.</title>
        <authorList>
            <person name="Mudd A.B."/>
        </authorList>
    </citation>
    <scope>NUCLEOTIDE SEQUENCE</scope>
    <source>
        <strain evidence="1">HN-11 Male</strain>
        <tissue evidence="1">Kidney and liver</tissue>
    </source>
</reference>
<evidence type="ECO:0000313" key="2">
    <source>
        <dbReference type="Proteomes" id="UP000770717"/>
    </source>
</evidence>
<accession>A0A8J6EBZ4</accession>
<protein>
    <submittedName>
        <fullName evidence="1">Uncharacterized protein</fullName>
    </submittedName>
</protein>
<dbReference type="Proteomes" id="UP000770717">
    <property type="component" value="Unassembled WGS sequence"/>
</dbReference>
<dbReference type="EMBL" id="WNTK01013929">
    <property type="protein sequence ID" value="KAG9462056.1"/>
    <property type="molecule type" value="Genomic_DNA"/>
</dbReference>
<sequence>MLSRVLPHASRGQPLSSVFLCFKLSPTYSLPWKQRQVKSQYFEGILTEFKRNKPTLKSPPGQSLRANGF</sequence>
<evidence type="ECO:0000313" key="1">
    <source>
        <dbReference type="EMBL" id="KAG9462056.1"/>
    </source>
</evidence>
<proteinExistence type="predicted"/>
<name>A0A8J6EBZ4_ELECQ</name>
<gene>
    <name evidence="1" type="ORF">GDO78_014989</name>
</gene>
<comment type="caution">
    <text evidence="1">The sequence shown here is derived from an EMBL/GenBank/DDBJ whole genome shotgun (WGS) entry which is preliminary data.</text>
</comment>
<dbReference type="AlphaFoldDB" id="A0A8J6EBZ4"/>
<keyword evidence="2" id="KW-1185">Reference proteome</keyword>
<organism evidence="1 2">
    <name type="scientific">Eleutherodactylus coqui</name>
    <name type="common">Puerto Rican coqui</name>
    <dbReference type="NCBI Taxonomy" id="57060"/>
    <lineage>
        <taxon>Eukaryota</taxon>
        <taxon>Metazoa</taxon>
        <taxon>Chordata</taxon>
        <taxon>Craniata</taxon>
        <taxon>Vertebrata</taxon>
        <taxon>Euteleostomi</taxon>
        <taxon>Amphibia</taxon>
        <taxon>Batrachia</taxon>
        <taxon>Anura</taxon>
        <taxon>Neobatrachia</taxon>
        <taxon>Hyloidea</taxon>
        <taxon>Eleutherodactylidae</taxon>
        <taxon>Eleutherodactylinae</taxon>
        <taxon>Eleutherodactylus</taxon>
        <taxon>Eleutherodactylus</taxon>
    </lineage>
</organism>